<evidence type="ECO:0000256" key="11">
    <source>
        <dbReference type="SAM" id="Phobius"/>
    </source>
</evidence>
<feature type="chain" id="PRO_5035892084" description="Fibronectin type-III domain-containing protein" evidence="12">
    <location>
        <begin position="24"/>
        <end position="847"/>
    </location>
</feature>
<keyword evidence="7 11" id="KW-0472">Membrane</keyword>
<keyword evidence="10" id="KW-0325">Glycoprotein</keyword>
<sequence length="847" mass="95440">MARVCVWFLGAVLLLLIVEKQDAHPLAAPKNLQVYAEGGLDNLGVWKMNIEWEDGFTNSIQPDTVTYDVNIFYSETGELVHNEKLVLKANPAGHYKWSWTSTLPLQCASHSVKLRYRDRDHTSSWTPPQILSGNDTDTTLYPQNHVALVNESIRFCCILKPGHNYQSGISVFTIKISSRTYATEPIRHPYPSPEHGFEIKCEDEGSVYYIGYAPDDHSLTCETRDLSSVECHWKQGKIKNRSEIFKQTNYINERKCNISGFCVLDNTIDTGLVNWTLTAKNILGTKIIFDTADPKHRVHLKAPTLKPVTQLNARNTTLEWIWNGLNYGSFSMVCQVEVNERIINESFEGTGLISVILEDLQPFTQYKARVRCGSREHFYKWGDWSNLITFVTKEDIPAAVDVWMQVFNEQTYVVWKKLSAAQSHGTITAYKLVMESSTNGKTEHVTKSPNELCHKVPAGSSKTPRVYSVSAENSAGVSHPSNITIPNLSPGAGVFTRNITGNNGAFELMWELSPKSRCGYVLDWYPTYNAQLCSVQWIKIPSSVFSAKISSDFKEGVKYTLSVYACTSGAPYLLQRREGYMVELPPSGKVQNLTAMQEGLNIYLSWGNVKEHEQRGFIKGYNVSYSHSGGDQVNVVISDPSIQKYKFRLPVETYIFTVKAFTSAGEGPRSETTVSMDPQVDLVIIKVAFFLAVMLVLLCIISLLFYRNWKWVKSVLWPEVPKPTVSDDFFKKNIYQGQVIDHLLHEESEVLKVKSPEICPAIIVLDQQKEHHEAQNLYSTQSKDSLSTDMYQTPNSNPQTLPLIVDFSYKEIPCPGIPNPTYNLPVTPAGDNDLTLGYMPQTQNGSN</sequence>
<evidence type="ECO:0000256" key="6">
    <source>
        <dbReference type="ARBA" id="ARBA00022989"/>
    </source>
</evidence>
<dbReference type="InterPro" id="IPR013783">
    <property type="entry name" value="Ig-like_fold"/>
</dbReference>
<dbReference type="Pfam" id="PF17971">
    <property type="entry name" value="LIFR_D2"/>
    <property type="match status" value="1"/>
</dbReference>
<keyword evidence="8" id="KW-1015">Disulfide bond</keyword>
<dbReference type="PANTHER" id="PTHR48423">
    <property type="entry name" value="INTERLEUKIN-27 RECEPTOR SUBUNIT ALPHA"/>
    <property type="match status" value="1"/>
</dbReference>
<accession>A0A8T0AX44</accession>
<feature type="domain" description="Fibronectin type-III" evidence="13">
    <location>
        <begin position="302"/>
        <end position="395"/>
    </location>
</feature>
<dbReference type="InterPro" id="IPR040817">
    <property type="entry name" value="LIFR_D2"/>
</dbReference>
<proteinExistence type="inferred from homology"/>
<keyword evidence="9" id="KW-0675">Receptor</keyword>
<evidence type="ECO:0000256" key="1">
    <source>
        <dbReference type="ARBA" id="ARBA00004479"/>
    </source>
</evidence>
<dbReference type="PROSITE" id="PS50853">
    <property type="entry name" value="FN3"/>
    <property type="match status" value="3"/>
</dbReference>
<evidence type="ECO:0000256" key="10">
    <source>
        <dbReference type="ARBA" id="ARBA00023180"/>
    </source>
</evidence>
<keyword evidence="5" id="KW-0677">Repeat</keyword>
<dbReference type="InterPro" id="IPR003961">
    <property type="entry name" value="FN3_dom"/>
</dbReference>
<name>A0A8T0AX44_SILME</name>
<dbReference type="CDD" id="cd00063">
    <property type="entry name" value="FN3"/>
    <property type="match status" value="2"/>
</dbReference>
<organism evidence="14 15">
    <name type="scientific">Silurus meridionalis</name>
    <name type="common">Southern catfish</name>
    <name type="synonym">Silurus soldatovi meridionalis</name>
    <dbReference type="NCBI Taxonomy" id="175797"/>
    <lineage>
        <taxon>Eukaryota</taxon>
        <taxon>Metazoa</taxon>
        <taxon>Chordata</taxon>
        <taxon>Craniata</taxon>
        <taxon>Vertebrata</taxon>
        <taxon>Euteleostomi</taxon>
        <taxon>Actinopterygii</taxon>
        <taxon>Neopterygii</taxon>
        <taxon>Teleostei</taxon>
        <taxon>Ostariophysi</taxon>
        <taxon>Siluriformes</taxon>
        <taxon>Siluridae</taxon>
        <taxon>Silurus</taxon>
    </lineage>
</organism>
<dbReference type="GO" id="GO:0004896">
    <property type="term" value="F:cytokine receptor activity"/>
    <property type="evidence" value="ECO:0007669"/>
    <property type="project" value="InterPro"/>
</dbReference>
<feature type="domain" description="Fibronectin type-III" evidence="13">
    <location>
        <begin position="586"/>
        <end position="680"/>
    </location>
</feature>
<comment type="caution">
    <text evidence="14">The sequence shown here is derived from an EMBL/GenBank/DDBJ whole genome shotgun (WGS) entry which is preliminary data.</text>
</comment>
<feature type="domain" description="Fibronectin type-III" evidence="13">
    <location>
        <begin position="396"/>
        <end position="491"/>
    </location>
</feature>
<evidence type="ECO:0000256" key="2">
    <source>
        <dbReference type="ARBA" id="ARBA00008921"/>
    </source>
</evidence>
<dbReference type="Proteomes" id="UP000606274">
    <property type="component" value="Unassembled WGS sequence"/>
</dbReference>
<dbReference type="PROSITE" id="PS01353">
    <property type="entry name" value="HEMATOPO_REC_L_F2"/>
    <property type="match status" value="1"/>
</dbReference>
<keyword evidence="4 12" id="KW-0732">Signal</keyword>
<evidence type="ECO:0000256" key="3">
    <source>
        <dbReference type="ARBA" id="ARBA00022692"/>
    </source>
</evidence>
<dbReference type="OrthoDB" id="6382334at2759"/>
<feature type="signal peptide" evidence="12">
    <location>
        <begin position="1"/>
        <end position="23"/>
    </location>
</feature>
<evidence type="ECO:0000256" key="4">
    <source>
        <dbReference type="ARBA" id="ARBA00022729"/>
    </source>
</evidence>
<evidence type="ECO:0000256" key="7">
    <source>
        <dbReference type="ARBA" id="ARBA00023136"/>
    </source>
</evidence>
<dbReference type="GO" id="GO:0005886">
    <property type="term" value="C:plasma membrane"/>
    <property type="evidence" value="ECO:0007669"/>
    <property type="project" value="UniProtKB-ARBA"/>
</dbReference>
<dbReference type="SMART" id="SM00060">
    <property type="entry name" value="FN3"/>
    <property type="match status" value="3"/>
</dbReference>
<evidence type="ECO:0000313" key="15">
    <source>
        <dbReference type="Proteomes" id="UP000606274"/>
    </source>
</evidence>
<keyword evidence="3 11" id="KW-0812">Transmembrane</keyword>
<evidence type="ECO:0000256" key="12">
    <source>
        <dbReference type="SAM" id="SignalP"/>
    </source>
</evidence>
<evidence type="ECO:0000259" key="13">
    <source>
        <dbReference type="PROSITE" id="PS50853"/>
    </source>
</evidence>
<protein>
    <recommendedName>
        <fullName evidence="13">Fibronectin type-III domain-containing protein</fullName>
    </recommendedName>
</protein>
<evidence type="ECO:0000256" key="8">
    <source>
        <dbReference type="ARBA" id="ARBA00023157"/>
    </source>
</evidence>
<keyword evidence="15" id="KW-1185">Reference proteome</keyword>
<dbReference type="SUPFAM" id="SSF49265">
    <property type="entry name" value="Fibronectin type III"/>
    <property type="match status" value="2"/>
</dbReference>
<dbReference type="InterPro" id="IPR036116">
    <property type="entry name" value="FN3_sf"/>
</dbReference>
<dbReference type="AlphaFoldDB" id="A0A8T0AX44"/>
<comment type="similarity">
    <text evidence="2">Belongs to the type I cytokine receptor family. Type 2 subfamily.</text>
</comment>
<keyword evidence="6 11" id="KW-1133">Transmembrane helix</keyword>
<comment type="subcellular location">
    <subcellularLocation>
        <location evidence="1">Membrane</location>
        <topology evidence="1">Single-pass type I membrane protein</topology>
    </subcellularLocation>
</comment>
<dbReference type="Gene3D" id="2.60.40.10">
    <property type="entry name" value="Immunoglobulins"/>
    <property type="match status" value="7"/>
</dbReference>
<dbReference type="EMBL" id="JABFDY010000015">
    <property type="protein sequence ID" value="KAF7696939.1"/>
    <property type="molecule type" value="Genomic_DNA"/>
</dbReference>
<dbReference type="InterPro" id="IPR052672">
    <property type="entry name" value="Type1_Cytokine_Rcpt_Type2"/>
</dbReference>
<evidence type="ECO:0000256" key="5">
    <source>
        <dbReference type="ARBA" id="ARBA00022737"/>
    </source>
</evidence>
<feature type="transmembrane region" description="Helical" evidence="11">
    <location>
        <begin position="683"/>
        <end position="706"/>
    </location>
</feature>
<gene>
    <name evidence="14" type="ORF">HF521_005357</name>
</gene>
<reference evidence="14" key="1">
    <citation type="submission" date="2020-08" db="EMBL/GenBank/DDBJ databases">
        <title>Chromosome-level assembly of Southern catfish (Silurus meridionalis) provides insights into visual adaptation to the nocturnal and benthic lifestyles.</title>
        <authorList>
            <person name="Zhang Y."/>
            <person name="Wang D."/>
            <person name="Peng Z."/>
        </authorList>
    </citation>
    <scope>NUCLEOTIDE SEQUENCE</scope>
    <source>
        <strain evidence="14">SWU-2019-XX</strain>
        <tissue evidence="14">Muscle</tissue>
    </source>
</reference>
<dbReference type="InterPro" id="IPR003529">
    <property type="entry name" value="Hematopoietin_rcpt_Gp130_CS"/>
</dbReference>
<evidence type="ECO:0000256" key="9">
    <source>
        <dbReference type="ARBA" id="ARBA00023170"/>
    </source>
</evidence>
<dbReference type="PANTHER" id="PTHR48423:SF1">
    <property type="entry name" value="INTERLEUKIN-27 RECEPTOR SUBUNIT ALPHA"/>
    <property type="match status" value="1"/>
</dbReference>
<evidence type="ECO:0000313" key="14">
    <source>
        <dbReference type="EMBL" id="KAF7696939.1"/>
    </source>
</evidence>